<feature type="region of interest" description="Disordered" evidence="1">
    <location>
        <begin position="123"/>
        <end position="152"/>
    </location>
</feature>
<gene>
    <name evidence="2" type="ORF">P7K49_027850</name>
</gene>
<comment type="caution">
    <text evidence="2">The sequence shown here is derived from an EMBL/GenBank/DDBJ whole genome shotgun (WGS) entry which is preliminary data.</text>
</comment>
<dbReference type="EMBL" id="JASSZA010000014">
    <property type="protein sequence ID" value="KAK2094112.1"/>
    <property type="molecule type" value="Genomic_DNA"/>
</dbReference>
<dbReference type="Proteomes" id="UP001266305">
    <property type="component" value="Unassembled WGS sequence"/>
</dbReference>
<sequence>MGSSPQAELPEGSRRSRLNNLTGCKGPTAPFLTTRNTPGPNISPKMSPFHMKSPASGQARSTQAQVAVLQACLPSRPPELMPVGTAPSAPFTPAHMPARAAAAPPTANSPLLCSLPSGGLPETHFSRKSALNHQTKEQQSCRVPGSSRDTQNPGTCFSPGQTHKAIIPTSLFLPAGPVSGSTCTCD</sequence>
<keyword evidence="3" id="KW-1185">Reference proteome</keyword>
<name>A0ABQ9UAL4_SAGOE</name>
<organism evidence="2 3">
    <name type="scientific">Saguinus oedipus</name>
    <name type="common">Cotton-top tamarin</name>
    <name type="synonym">Oedipomidas oedipus</name>
    <dbReference type="NCBI Taxonomy" id="9490"/>
    <lineage>
        <taxon>Eukaryota</taxon>
        <taxon>Metazoa</taxon>
        <taxon>Chordata</taxon>
        <taxon>Craniata</taxon>
        <taxon>Vertebrata</taxon>
        <taxon>Euteleostomi</taxon>
        <taxon>Mammalia</taxon>
        <taxon>Eutheria</taxon>
        <taxon>Euarchontoglires</taxon>
        <taxon>Primates</taxon>
        <taxon>Haplorrhini</taxon>
        <taxon>Platyrrhini</taxon>
        <taxon>Cebidae</taxon>
        <taxon>Callitrichinae</taxon>
        <taxon>Saguinus</taxon>
    </lineage>
</organism>
<feature type="compositionally biased region" description="Polar residues" evidence="1">
    <location>
        <begin position="129"/>
        <end position="152"/>
    </location>
</feature>
<evidence type="ECO:0000256" key="1">
    <source>
        <dbReference type="SAM" id="MobiDB-lite"/>
    </source>
</evidence>
<reference evidence="2 3" key="1">
    <citation type="submission" date="2023-05" db="EMBL/GenBank/DDBJ databases">
        <title>B98-5 Cell Line De Novo Hybrid Assembly: An Optical Mapping Approach.</title>
        <authorList>
            <person name="Kananen K."/>
            <person name="Auerbach J.A."/>
            <person name="Kautto E."/>
            <person name="Blachly J.S."/>
        </authorList>
    </citation>
    <scope>NUCLEOTIDE SEQUENCE [LARGE SCALE GENOMIC DNA]</scope>
    <source>
        <strain evidence="2">B95-8</strain>
        <tissue evidence="2">Cell line</tissue>
    </source>
</reference>
<evidence type="ECO:0000313" key="3">
    <source>
        <dbReference type="Proteomes" id="UP001266305"/>
    </source>
</evidence>
<evidence type="ECO:0000313" key="2">
    <source>
        <dbReference type="EMBL" id="KAK2094112.1"/>
    </source>
</evidence>
<accession>A0ABQ9UAL4</accession>
<proteinExistence type="predicted"/>
<protein>
    <submittedName>
        <fullName evidence="2">Uncharacterized protein</fullName>
    </submittedName>
</protein>
<feature type="region of interest" description="Disordered" evidence="1">
    <location>
        <begin position="1"/>
        <end position="39"/>
    </location>
</feature>